<dbReference type="SMART" id="SM00944">
    <property type="entry name" value="Pro-kuma_activ"/>
    <property type="match status" value="1"/>
</dbReference>
<keyword evidence="4 7" id="KW-0720">Serine protease</keyword>
<dbReference type="CDD" id="cd04056">
    <property type="entry name" value="Peptidases_S53"/>
    <property type="match status" value="1"/>
</dbReference>
<keyword evidence="3 7" id="KW-0378">Hydrolase</keyword>
<comment type="cofactor">
    <cofactor evidence="7">
        <name>Ca(2+)</name>
        <dbReference type="ChEBI" id="CHEBI:29108"/>
    </cofactor>
    <text evidence="7">Binds 1 Ca(2+) ion per subunit.</text>
</comment>
<dbReference type="RefSeq" id="WP_128958037.1">
    <property type="nucleotide sequence ID" value="NZ_RDQZ01000003.1"/>
</dbReference>
<dbReference type="PANTHER" id="PTHR14218">
    <property type="entry name" value="PROTEASE S8 TRIPEPTIDYL PEPTIDASE I CLN2"/>
    <property type="match status" value="1"/>
</dbReference>
<feature type="binding site" evidence="7">
    <location>
        <position position="523"/>
    </location>
    <ligand>
        <name>Ca(2+)</name>
        <dbReference type="ChEBI" id="CHEBI:29108"/>
    </ligand>
</feature>
<dbReference type="PANTHER" id="PTHR14218:SF15">
    <property type="entry name" value="TRIPEPTIDYL-PEPTIDASE 1"/>
    <property type="match status" value="1"/>
</dbReference>
<evidence type="ECO:0000256" key="4">
    <source>
        <dbReference type="ARBA" id="ARBA00022825"/>
    </source>
</evidence>
<dbReference type="EMBL" id="RDQZ01000003">
    <property type="protein sequence ID" value="RXH16671.1"/>
    <property type="molecule type" value="Genomic_DNA"/>
</dbReference>
<evidence type="ECO:0000256" key="1">
    <source>
        <dbReference type="ARBA" id="ARBA00022670"/>
    </source>
</evidence>
<keyword evidence="11" id="KW-1185">Reference proteome</keyword>
<feature type="binding site" evidence="7">
    <location>
        <position position="500"/>
    </location>
    <ligand>
        <name>Ca(2+)</name>
        <dbReference type="ChEBI" id="CHEBI:29108"/>
    </ligand>
</feature>
<feature type="active site" description="Charge relay system" evidence="7">
    <location>
        <position position="257"/>
    </location>
</feature>
<proteinExistence type="predicted"/>
<keyword evidence="2 7" id="KW-0479">Metal-binding</keyword>
<organism evidence="10 11">
    <name type="scientific">Bradyrhizobium guangzhouense</name>
    <dbReference type="NCBI Taxonomy" id="1325095"/>
    <lineage>
        <taxon>Bacteria</taxon>
        <taxon>Pseudomonadati</taxon>
        <taxon>Pseudomonadota</taxon>
        <taxon>Alphaproteobacteria</taxon>
        <taxon>Hyphomicrobiales</taxon>
        <taxon>Nitrobacteraceae</taxon>
        <taxon>Bradyrhizobium</taxon>
    </lineage>
</organism>
<dbReference type="PROSITE" id="PS51695">
    <property type="entry name" value="SEDOLISIN"/>
    <property type="match status" value="1"/>
</dbReference>
<feature type="binding site" evidence="7">
    <location>
        <position position="501"/>
    </location>
    <ligand>
        <name>Ca(2+)</name>
        <dbReference type="ChEBI" id="CHEBI:29108"/>
    </ligand>
</feature>
<evidence type="ECO:0000313" key="11">
    <source>
        <dbReference type="Proteomes" id="UP000290401"/>
    </source>
</evidence>
<dbReference type="CDD" id="cd11377">
    <property type="entry name" value="Pro-peptidase_S53"/>
    <property type="match status" value="1"/>
</dbReference>
<keyword evidence="1 7" id="KW-0645">Protease</keyword>
<name>A0ABY0EEP8_9BRAD</name>
<evidence type="ECO:0000259" key="9">
    <source>
        <dbReference type="PROSITE" id="PS51695"/>
    </source>
</evidence>
<dbReference type="Gene3D" id="3.40.50.200">
    <property type="entry name" value="Peptidase S8/S53 domain"/>
    <property type="match status" value="1"/>
</dbReference>
<protein>
    <submittedName>
        <fullName evidence="10">Peptidase S53</fullName>
    </submittedName>
</protein>
<dbReference type="Pfam" id="PF09286">
    <property type="entry name" value="Pro-kuma_activ"/>
    <property type="match status" value="1"/>
</dbReference>
<feature type="domain" description="Peptidase S53" evidence="9">
    <location>
        <begin position="180"/>
        <end position="545"/>
    </location>
</feature>
<feature type="active site" description="Charge relay system" evidence="7">
    <location>
        <position position="462"/>
    </location>
</feature>
<comment type="caution">
    <text evidence="10">The sequence shown here is derived from an EMBL/GenBank/DDBJ whole genome shotgun (WGS) entry which is preliminary data.</text>
</comment>
<evidence type="ECO:0000256" key="7">
    <source>
        <dbReference type="PROSITE-ProRule" id="PRU01032"/>
    </source>
</evidence>
<evidence type="ECO:0000256" key="6">
    <source>
        <dbReference type="ARBA" id="ARBA00023145"/>
    </source>
</evidence>
<evidence type="ECO:0000313" key="10">
    <source>
        <dbReference type="EMBL" id="RXH16671.1"/>
    </source>
</evidence>
<sequence length="553" mass="57180">MASPVSYAALAGSAHPHPQEHTKLRPTDAGEQLTVTLMLRRKPGHVKLKPEAMVADSKARPSRDAFAATRGADPSELEKVVAAVKAADLDVLEADAARRSVVVRGSAATINKAFKIQLNDYKYEHGTYRSHDGAVNLPSDVAPYVEAVVGLTNRKVRAKHFSTASAARRRGQLDPLNTKPLTPAQVATLYDFPPGDGAGQTIGLYEMETGDGPAGYAISDIRATMTALGNLPLPKIVDVAIDGTGNSEQSDGETGLDITVAAAIAPKATIAVYFAGAETQNMIHALQKMIHPKGSDPVPSVISISYGWGADDIGLSDSFSESEWNQFTQLFEDAATNKITVFVSSGDSGAFVESNTQAQVSYPGSDVWVTSCGGTSIGNVNGSSFDEWVWNDVGAAGPGATGGGVSARFGLPDYQANAGVPVRNSTRTPGRGVPDIAGNASENSGYLQVINGRRPESVGGTSAVAPLYAGLMARINANNKSPAGYLNTTLYKLASSAFRDVVGAAGPANNSFNRVSGYPAGAGWDACTGLGSVNGQALQAALAALAASAPATS</sequence>
<feature type="binding site" evidence="7">
    <location>
        <position position="525"/>
    </location>
    <ligand>
        <name>Ca(2+)</name>
        <dbReference type="ChEBI" id="CHEBI:29108"/>
    </ligand>
</feature>
<keyword evidence="5 7" id="KW-0106">Calcium</keyword>
<dbReference type="InterPro" id="IPR015366">
    <property type="entry name" value="S53_propep"/>
</dbReference>
<feature type="active site" description="Charge relay system" evidence="7">
    <location>
        <position position="253"/>
    </location>
</feature>
<dbReference type="InterPro" id="IPR036852">
    <property type="entry name" value="Peptidase_S8/S53_dom_sf"/>
</dbReference>
<evidence type="ECO:0000256" key="3">
    <source>
        <dbReference type="ARBA" id="ARBA00022801"/>
    </source>
</evidence>
<reference evidence="10 11" key="1">
    <citation type="submission" date="2018-10" db="EMBL/GenBank/DDBJ databases">
        <title>Bradyrhizobium sp. nov., effective nodules isolated from peanut in China.</title>
        <authorList>
            <person name="Li Y."/>
        </authorList>
    </citation>
    <scope>NUCLEOTIDE SEQUENCE [LARGE SCALE GENOMIC DNA]</scope>
    <source>
        <strain evidence="10 11">CCBAU 53426</strain>
    </source>
</reference>
<feature type="region of interest" description="Disordered" evidence="8">
    <location>
        <begin position="1"/>
        <end position="29"/>
    </location>
</feature>
<keyword evidence="6" id="KW-0865">Zymogen</keyword>
<gene>
    <name evidence="10" type="ORF">EAS56_06745</name>
</gene>
<evidence type="ECO:0000256" key="5">
    <source>
        <dbReference type="ARBA" id="ARBA00022837"/>
    </source>
</evidence>
<dbReference type="Proteomes" id="UP000290401">
    <property type="component" value="Unassembled WGS sequence"/>
</dbReference>
<feature type="compositionally biased region" description="Basic and acidic residues" evidence="8">
    <location>
        <begin position="17"/>
        <end position="28"/>
    </location>
</feature>
<accession>A0ABY0EEP8</accession>
<dbReference type="InterPro" id="IPR050819">
    <property type="entry name" value="Tripeptidyl-peptidase_I"/>
</dbReference>
<evidence type="ECO:0000256" key="8">
    <source>
        <dbReference type="SAM" id="MobiDB-lite"/>
    </source>
</evidence>
<evidence type="ECO:0000256" key="2">
    <source>
        <dbReference type="ARBA" id="ARBA00022723"/>
    </source>
</evidence>
<dbReference type="InterPro" id="IPR030400">
    <property type="entry name" value="Sedolisin_dom"/>
</dbReference>
<dbReference type="SUPFAM" id="SSF52743">
    <property type="entry name" value="Subtilisin-like"/>
    <property type="match status" value="1"/>
</dbReference>
<dbReference type="SUPFAM" id="SSF54897">
    <property type="entry name" value="Protease propeptides/inhibitors"/>
    <property type="match status" value="1"/>
</dbReference>